<keyword evidence="4" id="KW-0633">Potassium transport</keyword>
<feature type="transmembrane region" description="Helical" evidence="10">
    <location>
        <begin position="76"/>
        <end position="100"/>
    </location>
</feature>
<feature type="transmembrane region" description="Helical" evidence="10">
    <location>
        <begin position="415"/>
        <end position="435"/>
    </location>
</feature>
<dbReference type="Proteomes" id="UP001194469">
    <property type="component" value="Unassembled WGS sequence"/>
</dbReference>
<proteinExistence type="predicted"/>
<dbReference type="InterPro" id="IPR004772">
    <property type="entry name" value="TrkH"/>
</dbReference>
<dbReference type="PANTHER" id="PTHR32024">
    <property type="entry name" value="TRK SYSTEM POTASSIUM UPTAKE PROTEIN TRKG-RELATED"/>
    <property type="match status" value="1"/>
</dbReference>
<sequence length="454" mass="49034">MIRRRLLSPLILPVYSFAATILAGAALLYLDISHVPSADGQGLSFVDALFTATSAVCVTGLTVVDTGTTFSLAGQWIILALIQLGGLGIMTYSSLLLFLLRRRVSLTDKLAVGQALMHDPSFHLGRFLYRLIRTILCIELAAACLLYIFAPQGMGAFGALFHAVSAFCNAGFGLRPDNLMPWQEHTGVNLVIMFLIVVGGIGFSVIDELLGAARTKLSGKPYRPLSRHTRLVLTTTAFLIAVGAALIWLAEYFSDYTGLSPTGLVLPAFFQSVTCRTAGFNTLDISRLTDFTLMVMICLMFVGGSPGSCAGGIKTTSFRVLAGFVEMQLRGRRQNVLLGRAVDTPTQAKALTLFLFAIIVVTVGTMVLSLTEGGISPHTHTRFEQLDLMFEVVSAFGTVGLTTGVTPHLSVPGKILITLLMFIGRIGPVWLLATLQHLQSEPKFRWPEVDYPIG</sequence>
<evidence type="ECO:0000256" key="1">
    <source>
        <dbReference type="ARBA" id="ARBA00004651"/>
    </source>
</evidence>
<dbReference type="EMBL" id="VRYY01000791">
    <property type="protein sequence ID" value="MBG3878945.1"/>
    <property type="molecule type" value="Genomic_DNA"/>
</dbReference>
<keyword evidence="3" id="KW-1003">Cell membrane</keyword>
<feature type="transmembrane region" description="Helical" evidence="10">
    <location>
        <begin position="156"/>
        <end position="174"/>
    </location>
</feature>
<accession>A0ABS0J9X7</accession>
<comment type="caution">
    <text evidence="11">The sequence shown here is derived from an EMBL/GenBank/DDBJ whole genome shotgun (WGS) entry which is preliminary data.</text>
</comment>
<feature type="transmembrane region" description="Helical" evidence="10">
    <location>
        <begin position="388"/>
        <end position="409"/>
    </location>
</feature>
<dbReference type="NCBIfam" id="TIGR00933">
    <property type="entry name" value="2a38"/>
    <property type="match status" value="1"/>
</dbReference>
<dbReference type="Pfam" id="PF02386">
    <property type="entry name" value="TrkH"/>
    <property type="match status" value="1"/>
</dbReference>
<name>A0ABS0J9X7_9BACT</name>
<evidence type="ECO:0000256" key="10">
    <source>
        <dbReference type="SAM" id="Phobius"/>
    </source>
</evidence>
<evidence type="ECO:0000313" key="11">
    <source>
        <dbReference type="EMBL" id="MBG3878945.1"/>
    </source>
</evidence>
<keyword evidence="5 10" id="KW-0812">Transmembrane</keyword>
<feature type="transmembrane region" description="Helical" evidence="10">
    <location>
        <begin position="42"/>
        <end position="64"/>
    </location>
</feature>
<evidence type="ECO:0000256" key="4">
    <source>
        <dbReference type="ARBA" id="ARBA00022538"/>
    </source>
</evidence>
<dbReference type="InterPro" id="IPR003445">
    <property type="entry name" value="Cat_transpt"/>
</dbReference>
<gene>
    <name evidence="11" type="ORF">FVW20_18580</name>
</gene>
<keyword evidence="2" id="KW-0813">Transport</keyword>
<keyword evidence="9 10" id="KW-0472">Membrane</keyword>
<keyword evidence="7 10" id="KW-1133">Transmembrane helix</keyword>
<feature type="transmembrane region" description="Helical" evidence="10">
    <location>
        <begin position="127"/>
        <end position="149"/>
    </location>
</feature>
<feature type="transmembrane region" description="Helical" evidence="10">
    <location>
        <begin position="12"/>
        <end position="30"/>
    </location>
</feature>
<feature type="transmembrane region" description="Helical" evidence="10">
    <location>
        <begin position="350"/>
        <end position="368"/>
    </location>
</feature>
<evidence type="ECO:0000256" key="5">
    <source>
        <dbReference type="ARBA" id="ARBA00022692"/>
    </source>
</evidence>
<dbReference type="RefSeq" id="WP_196610732.1">
    <property type="nucleotide sequence ID" value="NZ_VRYY01000791.1"/>
</dbReference>
<reference evidence="11 12" key="1">
    <citation type="submission" date="2019-08" db="EMBL/GenBank/DDBJ databases">
        <authorList>
            <person name="Luo N."/>
        </authorList>
    </citation>
    <scope>NUCLEOTIDE SEQUENCE [LARGE SCALE GENOMIC DNA]</scope>
    <source>
        <strain evidence="11 12">NCIMB 9442</strain>
    </source>
</reference>
<feature type="transmembrane region" description="Helical" evidence="10">
    <location>
        <begin position="291"/>
        <end position="313"/>
    </location>
</feature>
<evidence type="ECO:0000256" key="3">
    <source>
        <dbReference type="ARBA" id="ARBA00022475"/>
    </source>
</evidence>
<evidence type="ECO:0000256" key="6">
    <source>
        <dbReference type="ARBA" id="ARBA00022958"/>
    </source>
</evidence>
<organism evidence="11 12">
    <name type="scientific">Nitratidesulfovibrio oxamicus</name>
    <dbReference type="NCBI Taxonomy" id="32016"/>
    <lineage>
        <taxon>Bacteria</taxon>
        <taxon>Pseudomonadati</taxon>
        <taxon>Thermodesulfobacteriota</taxon>
        <taxon>Desulfovibrionia</taxon>
        <taxon>Desulfovibrionales</taxon>
        <taxon>Desulfovibrionaceae</taxon>
        <taxon>Nitratidesulfovibrio</taxon>
    </lineage>
</organism>
<keyword evidence="12" id="KW-1185">Reference proteome</keyword>
<keyword evidence="8" id="KW-0406">Ion transport</keyword>
<dbReference type="PANTHER" id="PTHR32024:SF1">
    <property type="entry name" value="KTR SYSTEM POTASSIUM UPTAKE PROTEIN B"/>
    <property type="match status" value="1"/>
</dbReference>
<feature type="transmembrane region" description="Helical" evidence="10">
    <location>
        <begin position="186"/>
        <end position="210"/>
    </location>
</feature>
<evidence type="ECO:0000313" key="12">
    <source>
        <dbReference type="Proteomes" id="UP001194469"/>
    </source>
</evidence>
<evidence type="ECO:0000256" key="9">
    <source>
        <dbReference type="ARBA" id="ARBA00023136"/>
    </source>
</evidence>
<comment type="subcellular location">
    <subcellularLocation>
        <location evidence="1">Cell membrane</location>
        <topology evidence="1">Multi-pass membrane protein</topology>
    </subcellularLocation>
</comment>
<feature type="transmembrane region" description="Helical" evidence="10">
    <location>
        <begin position="231"/>
        <end position="250"/>
    </location>
</feature>
<evidence type="ECO:0000256" key="7">
    <source>
        <dbReference type="ARBA" id="ARBA00022989"/>
    </source>
</evidence>
<evidence type="ECO:0000256" key="2">
    <source>
        <dbReference type="ARBA" id="ARBA00022448"/>
    </source>
</evidence>
<evidence type="ECO:0000256" key="8">
    <source>
        <dbReference type="ARBA" id="ARBA00023065"/>
    </source>
</evidence>
<protein>
    <submittedName>
        <fullName evidence="11">Potassium transporter TrkH</fullName>
    </submittedName>
</protein>
<keyword evidence="6" id="KW-0630">Potassium</keyword>